<reference evidence="2" key="1">
    <citation type="journal article" date="2022" name="Mol. Ecol. Resour.">
        <title>The genomes of chicory, endive, great burdock and yacon provide insights into Asteraceae palaeo-polyploidization history and plant inulin production.</title>
        <authorList>
            <person name="Fan W."/>
            <person name="Wang S."/>
            <person name="Wang H."/>
            <person name="Wang A."/>
            <person name="Jiang F."/>
            <person name="Liu H."/>
            <person name="Zhao H."/>
            <person name="Xu D."/>
            <person name="Zhang Y."/>
        </authorList>
    </citation>
    <scope>NUCLEOTIDE SEQUENCE [LARGE SCALE GENOMIC DNA]</scope>
    <source>
        <strain evidence="2">cv. Punajuju</strain>
    </source>
</reference>
<evidence type="ECO:0000313" key="2">
    <source>
        <dbReference type="Proteomes" id="UP001055811"/>
    </source>
</evidence>
<protein>
    <submittedName>
        <fullName evidence="1">Uncharacterized protein</fullName>
    </submittedName>
</protein>
<keyword evidence="2" id="KW-1185">Reference proteome</keyword>
<dbReference type="Proteomes" id="UP001055811">
    <property type="component" value="Linkage Group LG02"/>
</dbReference>
<comment type="caution">
    <text evidence="1">The sequence shown here is derived from an EMBL/GenBank/DDBJ whole genome shotgun (WGS) entry which is preliminary data.</text>
</comment>
<sequence length="103" mass="11760">MIQITKFLNDNGSPFTVNIYPFISLYIDSNFPVEYVFFDGNATPVNDGGTTYTNMFDANYDSLVWALQKNGFTNMGIIVEIDYATMIRHRLEIINIGDFNLNI</sequence>
<accession>A0ACB9GBR2</accession>
<evidence type="ECO:0000313" key="1">
    <source>
        <dbReference type="EMBL" id="KAI3780855.1"/>
    </source>
</evidence>
<gene>
    <name evidence="1" type="ORF">L2E82_10848</name>
</gene>
<reference evidence="1 2" key="2">
    <citation type="journal article" date="2022" name="Mol. Ecol. Resour.">
        <title>The genomes of chicory, endive, great burdock and yacon provide insights into Asteraceae paleo-polyploidization history and plant inulin production.</title>
        <authorList>
            <person name="Fan W."/>
            <person name="Wang S."/>
            <person name="Wang H."/>
            <person name="Wang A."/>
            <person name="Jiang F."/>
            <person name="Liu H."/>
            <person name="Zhao H."/>
            <person name="Xu D."/>
            <person name="Zhang Y."/>
        </authorList>
    </citation>
    <scope>NUCLEOTIDE SEQUENCE [LARGE SCALE GENOMIC DNA]</scope>
    <source>
        <strain evidence="2">cv. Punajuju</strain>
        <tissue evidence="1">Leaves</tissue>
    </source>
</reference>
<dbReference type="EMBL" id="CM042010">
    <property type="protein sequence ID" value="KAI3780855.1"/>
    <property type="molecule type" value="Genomic_DNA"/>
</dbReference>
<proteinExistence type="predicted"/>
<organism evidence="1 2">
    <name type="scientific">Cichorium intybus</name>
    <name type="common">Chicory</name>
    <dbReference type="NCBI Taxonomy" id="13427"/>
    <lineage>
        <taxon>Eukaryota</taxon>
        <taxon>Viridiplantae</taxon>
        <taxon>Streptophyta</taxon>
        <taxon>Embryophyta</taxon>
        <taxon>Tracheophyta</taxon>
        <taxon>Spermatophyta</taxon>
        <taxon>Magnoliopsida</taxon>
        <taxon>eudicotyledons</taxon>
        <taxon>Gunneridae</taxon>
        <taxon>Pentapetalae</taxon>
        <taxon>asterids</taxon>
        <taxon>campanulids</taxon>
        <taxon>Asterales</taxon>
        <taxon>Asteraceae</taxon>
        <taxon>Cichorioideae</taxon>
        <taxon>Cichorieae</taxon>
        <taxon>Cichoriinae</taxon>
        <taxon>Cichorium</taxon>
    </lineage>
</organism>
<name>A0ACB9GBR2_CICIN</name>